<sequence length="345" mass="38701">MKHFFTAMTKNTVSILQARSRLAVTLRHLSALTLGNGPGKDITESPNAPKAEYTPVCVGQKYTQQYKNYCVEDSNKIVSYFHDVPLGLDLERSTATMVVEIPRWTNAKFEINTELPGNPIMQDVKKGKVRFVHNLFPYKGFLFNYGAFPQTWEDPTVMHDVAGLPGDGDPVDVCEIGSAVLSTGTVKTVKILGSLALVDDGELDWKVMVVDVNDPLAKVCSEIEDVLENCPGLLELTREWFRNYKLPEGKLQNKFAFDETYRGRKETIDVILQCHGAWRRLIMGETAAKNFSTFNCTLDGSPNHVARFDFNDRVLGSELEPDAEIPAEVSRSHFFKPEFSSPQNE</sequence>
<dbReference type="GO" id="GO:0006796">
    <property type="term" value="P:phosphate-containing compound metabolic process"/>
    <property type="evidence" value="ECO:0007669"/>
    <property type="project" value="InterPro"/>
</dbReference>
<dbReference type="GO" id="GO:0000287">
    <property type="term" value="F:magnesium ion binding"/>
    <property type="evidence" value="ECO:0007669"/>
    <property type="project" value="InterPro"/>
</dbReference>
<dbReference type="SUPFAM" id="SSF50324">
    <property type="entry name" value="Inorganic pyrophosphatase"/>
    <property type="match status" value="1"/>
</dbReference>
<organism evidence="8 9">
    <name type="scientific">Metschnikowia aff. pulcherrima</name>
    <dbReference type="NCBI Taxonomy" id="2163413"/>
    <lineage>
        <taxon>Eukaryota</taxon>
        <taxon>Fungi</taxon>
        <taxon>Dikarya</taxon>
        <taxon>Ascomycota</taxon>
        <taxon>Saccharomycotina</taxon>
        <taxon>Pichiomycetes</taxon>
        <taxon>Metschnikowiaceae</taxon>
        <taxon>Metschnikowia</taxon>
    </lineage>
</organism>
<dbReference type="Pfam" id="PF00719">
    <property type="entry name" value="Pyrophosphatase"/>
    <property type="match status" value="1"/>
</dbReference>
<dbReference type="GO" id="GO:0004427">
    <property type="term" value="F:inorganic diphosphate phosphatase activity"/>
    <property type="evidence" value="ECO:0007669"/>
    <property type="project" value="UniProtKB-EC"/>
</dbReference>
<comment type="cofactor">
    <cofactor evidence="1">
        <name>Mg(2+)</name>
        <dbReference type="ChEBI" id="CHEBI:18420"/>
    </cofactor>
</comment>
<dbReference type="CDD" id="cd00412">
    <property type="entry name" value="pyrophosphatase"/>
    <property type="match status" value="1"/>
</dbReference>
<keyword evidence="6" id="KW-0460">Magnesium</keyword>
<dbReference type="EMBL" id="CP034461">
    <property type="protein sequence ID" value="QBM90740.1"/>
    <property type="molecule type" value="Genomic_DNA"/>
</dbReference>
<dbReference type="EC" id="3.6.1.1" evidence="3"/>
<comment type="similarity">
    <text evidence="2">Belongs to the PPase family.</text>
</comment>
<dbReference type="PROSITE" id="PS00387">
    <property type="entry name" value="PPASE"/>
    <property type="match status" value="1"/>
</dbReference>
<gene>
    <name evidence="8" type="primary">MPUL0F03270</name>
    <name evidence="8" type="ORF">METSCH_F03270</name>
</gene>
<evidence type="ECO:0000256" key="3">
    <source>
        <dbReference type="ARBA" id="ARBA00012146"/>
    </source>
</evidence>
<evidence type="ECO:0000256" key="7">
    <source>
        <dbReference type="ARBA" id="ARBA00032535"/>
    </source>
</evidence>
<evidence type="ECO:0000313" key="8">
    <source>
        <dbReference type="EMBL" id="QBM90740.1"/>
    </source>
</evidence>
<dbReference type="InterPro" id="IPR008162">
    <property type="entry name" value="Pyrophosphatase"/>
</dbReference>
<dbReference type="STRING" id="2163413.A0A4P6XT80"/>
<dbReference type="InterPro" id="IPR036649">
    <property type="entry name" value="Pyrophosphatase_sf"/>
</dbReference>
<dbReference type="GO" id="GO:0005737">
    <property type="term" value="C:cytoplasm"/>
    <property type="evidence" value="ECO:0007669"/>
    <property type="project" value="InterPro"/>
</dbReference>
<accession>A0A4P6XT80</accession>
<evidence type="ECO:0000256" key="6">
    <source>
        <dbReference type="ARBA" id="ARBA00022842"/>
    </source>
</evidence>
<name>A0A4P6XT80_9ASCO</name>
<keyword evidence="5" id="KW-0378">Hydrolase</keyword>
<evidence type="ECO:0000256" key="1">
    <source>
        <dbReference type="ARBA" id="ARBA00001946"/>
    </source>
</evidence>
<keyword evidence="4" id="KW-0479">Metal-binding</keyword>
<protein>
    <recommendedName>
        <fullName evidence="3">inorganic diphosphatase</fullName>
        <ecNumber evidence="3">3.6.1.1</ecNumber>
    </recommendedName>
    <alternativeName>
        <fullName evidence="7">Pyrophosphate phospho-hydrolase</fullName>
    </alternativeName>
</protein>
<evidence type="ECO:0000256" key="5">
    <source>
        <dbReference type="ARBA" id="ARBA00022801"/>
    </source>
</evidence>
<dbReference type="Gene3D" id="3.90.80.10">
    <property type="entry name" value="Inorganic pyrophosphatase"/>
    <property type="match status" value="1"/>
</dbReference>
<evidence type="ECO:0000313" key="9">
    <source>
        <dbReference type="Proteomes" id="UP000292447"/>
    </source>
</evidence>
<keyword evidence="9" id="KW-1185">Reference proteome</keyword>
<dbReference type="AlphaFoldDB" id="A0A4P6XT80"/>
<evidence type="ECO:0000256" key="2">
    <source>
        <dbReference type="ARBA" id="ARBA00006220"/>
    </source>
</evidence>
<dbReference type="Proteomes" id="UP000292447">
    <property type="component" value="Chromosome VI"/>
</dbReference>
<dbReference type="PANTHER" id="PTHR10286">
    <property type="entry name" value="INORGANIC PYROPHOSPHATASE"/>
    <property type="match status" value="1"/>
</dbReference>
<reference evidence="9" key="1">
    <citation type="submission" date="2019-03" db="EMBL/GenBank/DDBJ databases">
        <title>Snf2 controls pulcherriminic acid biosynthesis and connects pigmentation and antifungal activity of the yeast Metschnikowia pulcherrima.</title>
        <authorList>
            <person name="Gore-Lloyd D."/>
            <person name="Sumann I."/>
            <person name="Brachmann A.O."/>
            <person name="Schneeberger K."/>
            <person name="Ortiz-Merino R.A."/>
            <person name="Moreno-Beltran M."/>
            <person name="Schlaefli M."/>
            <person name="Kirner P."/>
            <person name="Santos Kron A."/>
            <person name="Wolfe K.H."/>
            <person name="Piel J."/>
            <person name="Ahrens C.H."/>
            <person name="Henk D."/>
            <person name="Freimoser F.M."/>
        </authorList>
    </citation>
    <scope>NUCLEOTIDE SEQUENCE [LARGE SCALE GENOMIC DNA]</scope>
    <source>
        <strain evidence="9">APC 1.2</strain>
    </source>
</reference>
<dbReference type="FunFam" id="3.90.80.10:FF:000007">
    <property type="entry name" value="Inorganic pyrophosphatase, mitochondrial"/>
    <property type="match status" value="1"/>
</dbReference>
<evidence type="ECO:0000256" key="4">
    <source>
        <dbReference type="ARBA" id="ARBA00022723"/>
    </source>
</evidence>
<proteinExistence type="inferred from homology"/>